<reference evidence="1" key="1">
    <citation type="submission" date="2019-10" db="EMBL/GenBank/DDBJ databases">
        <authorList>
            <consortium name="DOE Joint Genome Institute"/>
            <person name="Kuo A."/>
            <person name="Miyauchi S."/>
            <person name="Kiss E."/>
            <person name="Drula E."/>
            <person name="Kohler A."/>
            <person name="Sanchez-Garcia M."/>
            <person name="Andreopoulos B."/>
            <person name="Barry K.W."/>
            <person name="Bonito G."/>
            <person name="Buee M."/>
            <person name="Carver A."/>
            <person name="Chen C."/>
            <person name="Cichocki N."/>
            <person name="Clum A."/>
            <person name="Culley D."/>
            <person name="Crous P.W."/>
            <person name="Fauchery L."/>
            <person name="Girlanda M."/>
            <person name="Hayes R."/>
            <person name="Keri Z."/>
            <person name="Labutti K."/>
            <person name="Lipzen A."/>
            <person name="Lombard V."/>
            <person name="Magnuson J."/>
            <person name="Maillard F."/>
            <person name="Morin E."/>
            <person name="Murat C."/>
            <person name="Nolan M."/>
            <person name="Ohm R."/>
            <person name="Pangilinan J."/>
            <person name="Pereira M."/>
            <person name="Perotto S."/>
            <person name="Peter M."/>
            <person name="Riley R."/>
            <person name="Sitrit Y."/>
            <person name="Stielow B."/>
            <person name="Szollosi G."/>
            <person name="Zifcakova L."/>
            <person name="Stursova M."/>
            <person name="Spatafora J.W."/>
            <person name="Tedersoo L."/>
            <person name="Vaario L.-M."/>
            <person name="Yamada A."/>
            <person name="Yan M."/>
            <person name="Wang P."/>
            <person name="Xu J."/>
            <person name="Bruns T."/>
            <person name="Baldrian P."/>
            <person name="Vilgalys R."/>
            <person name="Henrissat B."/>
            <person name="Grigoriev I.V."/>
            <person name="Hibbett D."/>
            <person name="Nagy L.G."/>
            <person name="Martin F.M."/>
        </authorList>
    </citation>
    <scope>NUCLEOTIDE SEQUENCE</scope>
    <source>
        <strain evidence="1">P2</strain>
    </source>
</reference>
<proteinExistence type="predicted"/>
<dbReference type="Proteomes" id="UP000886501">
    <property type="component" value="Unassembled WGS sequence"/>
</dbReference>
<reference evidence="1" key="2">
    <citation type="journal article" date="2020" name="Nat. Commun.">
        <title>Large-scale genome sequencing of mycorrhizal fungi provides insights into the early evolution of symbiotic traits.</title>
        <authorList>
            <person name="Miyauchi S."/>
            <person name="Kiss E."/>
            <person name="Kuo A."/>
            <person name="Drula E."/>
            <person name="Kohler A."/>
            <person name="Sanchez-Garcia M."/>
            <person name="Morin E."/>
            <person name="Andreopoulos B."/>
            <person name="Barry K.W."/>
            <person name="Bonito G."/>
            <person name="Buee M."/>
            <person name="Carver A."/>
            <person name="Chen C."/>
            <person name="Cichocki N."/>
            <person name="Clum A."/>
            <person name="Culley D."/>
            <person name="Crous P.W."/>
            <person name="Fauchery L."/>
            <person name="Girlanda M."/>
            <person name="Hayes R.D."/>
            <person name="Keri Z."/>
            <person name="LaButti K."/>
            <person name="Lipzen A."/>
            <person name="Lombard V."/>
            <person name="Magnuson J."/>
            <person name="Maillard F."/>
            <person name="Murat C."/>
            <person name="Nolan M."/>
            <person name="Ohm R.A."/>
            <person name="Pangilinan J."/>
            <person name="Pereira M.F."/>
            <person name="Perotto S."/>
            <person name="Peter M."/>
            <person name="Pfister S."/>
            <person name="Riley R."/>
            <person name="Sitrit Y."/>
            <person name="Stielow J.B."/>
            <person name="Szollosi G."/>
            <person name="Zifcakova L."/>
            <person name="Stursova M."/>
            <person name="Spatafora J.W."/>
            <person name="Tedersoo L."/>
            <person name="Vaario L.M."/>
            <person name="Yamada A."/>
            <person name="Yan M."/>
            <person name="Wang P."/>
            <person name="Xu J."/>
            <person name="Bruns T."/>
            <person name="Baldrian P."/>
            <person name="Vilgalys R."/>
            <person name="Dunand C."/>
            <person name="Henrissat B."/>
            <person name="Grigoriev I.V."/>
            <person name="Hibbett D."/>
            <person name="Nagy L.G."/>
            <person name="Martin F.M."/>
        </authorList>
    </citation>
    <scope>NUCLEOTIDE SEQUENCE</scope>
    <source>
        <strain evidence="1">P2</strain>
    </source>
</reference>
<evidence type="ECO:0000313" key="1">
    <source>
        <dbReference type="EMBL" id="KAF9642219.1"/>
    </source>
</evidence>
<accession>A0ACB6YXQ5</accession>
<sequence length="160" mass="17862">MPRSTPTANSTQATPFEPLESSTDGTLGVYARRIWRVYRGDLRENSATPEKFPGSYQRGVRSDVTKSPVEWKDGSSEKGDVLILKHLQYYIDQAGSTAREKYRVFLPVQSSAAYFHNTGADNDPGSVWYHQDNYGSIYTPRSTPSGLEAHIAAVKYGICY</sequence>
<name>A0ACB6YXQ5_THEGA</name>
<comment type="caution">
    <text evidence="1">The sequence shown here is derived from an EMBL/GenBank/DDBJ whole genome shotgun (WGS) entry which is preliminary data.</text>
</comment>
<organism evidence="1 2">
    <name type="scientific">Thelephora ganbajun</name>
    <name type="common">Ganba fungus</name>
    <dbReference type="NCBI Taxonomy" id="370292"/>
    <lineage>
        <taxon>Eukaryota</taxon>
        <taxon>Fungi</taxon>
        <taxon>Dikarya</taxon>
        <taxon>Basidiomycota</taxon>
        <taxon>Agaricomycotina</taxon>
        <taxon>Agaricomycetes</taxon>
        <taxon>Thelephorales</taxon>
        <taxon>Thelephoraceae</taxon>
        <taxon>Thelephora</taxon>
    </lineage>
</organism>
<dbReference type="EMBL" id="MU118598">
    <property type="protein sequence ID" value="KAF9642219.1"/>
    <property type="molecule type" value="Genomic_DNA"/>
</dbReference>
<keyword evidence="2" id="KW-1185">Reference proteome</keyword>
<gene>
    <name evidence="1" type="ORF">BDM02DRAFT_2477380</name>
</gene>
<evidence type="ECO:0000313" key="2">
    <source>
        <dbReference type="Proteomes" id="UP000886501"/>
    </source>
</evidence>
<protein>
    <submittedName>
        <fullName evidence="1">Uncharacterized protein</fullName>
    </submittedName>
</protein>